<dbReference type="Gene3D" id="3.30.505.10">
    <property type="entry name" value="SH2 domain"/>
    <property type="match status" value="1"/>
</dbReference>
<dbReference type="InterPro" id="IPR004170">
    <property type="entry name" value="WWE_dom"/>
</dbReference>
<keyword evidence="2 3" id="KW-0342">GTP-binding</keyword>
<evidence type="ECO:0000256" key="3">
    <source>
        <dbReference type="PIRSR" id="PIRSR606689-1"/>
    </source>
</evidence>
<proteinExistence type="predicted"/>
<organism evidence="7 8">
    <name type="scientific">Pinctada imbricata</name>
    <name type="common">Atlantic pearl-oyster</name>
    <name type="synonym">Pinctada martensii</name>
    <dbReference type="NCBI Taxonomy" id="66713"/>
    <lineage>
        <taxon>Eukaryota</taxon>
        <taxon>Metazoa</taxon>
        <taxon>Spiralia</taxon>
        <taxon>Lophotrochozoa</taxon>
        <taxon>Mollusca</taxon>
        <taxon>Bivalvia</taxon>
        <taxon>Autobranchia</taxon>
        <taxon>Pteriomorphia</taxon>
        <taxon>Pterioida</taxon>
        <taxon>Pterioidea</taxon>
        <taxon>Pteriidae</taxon>
        <taxon>Pinctada</taxon>
    </lineage>
</organism>
<feature type="domain" description="MIB/HERC2" evidence="6">
    <location>
        <begin position="619"/>
        <end position="691"/>
    </location>
</feature>
<dbReference type="Pfam" id="PF02825">
    <property type="entry name" value="WWE"/>
    <property type="match status" value="1"/>
</dbReference>
<feature type="compositionally biased region" description="Basic and acidic residues" evidence="5">
    <location>
        <begin position="1012"/>
        <end position="1027"/>
    </location>
</feature>
<feature type="compositionally biased region" description="Polar residues" evidence="5">
    <location>
        <begin position="819"/>
        <end position="830"/>
    </location>
</feature>
<feature type="compositionally biased region" description="Low complexity" evidence="5">
    <location>
        <begin position="1101"/>
        <end position="1115"/>
    </location>
</feature>
<feature type="region of interest" description="Disordered" evidence="5">
    <location>
        <begin position="80"/>
        <end position="198"/>
    </location>
</feature>
<feature type="compositionally biased region" description="Polar residues" evidence="5">
    <location>
        <begin position="264"/>
        <end position="275"/>
    </location>
</feature>
<dbReference type="InterPro" id="IPR042292">
    <property type="entry name" value="ARL15"/>
</dbReference>
<keyword evidence="1 3" id="KW-0547">Nucleotide-binding</keyword>
<dbReference type="Gene3D" id="3.30.720.50">
    <property type="match status" value="1"/>
</dbReference>
<name>A0AA88YAS5_PINIB</name>
<feature type="compositionally biased region" description="Basic and acidic residues" evidence="5">
    <location>
        <begin position="291"/>
        <end position="307"/>
    </location>
</feature>
<evidence type="ECO:0000259" key="6">
    <source>
        <dbReference type="PROSITE" id="PS51416"/>
    </source>
</evidence>
<feature type="compositionally biased region" description="Polar residues" evidence="5">
    <location>
        <begin position="1085"/>
        <end position="1100"/>
    </location>
</feature>
<feature type="compositionally biased region" description="Polar residues" evidence="5">
    <location>
        <begin position="148"/>
        <end position="160"/>
    </location>
</feature>
<dbReference type="Gene3D" id="3.40.50.300">
    <property type="entry name" value="P-loop containing nucleotide triphosphate hydrolases"/>
    <property type="match status" value="1"/>
</dbReference>
<reference evidence="7" key="1">
    <citation type="submission" date="2019-08" db="EMBL/GenBank/DDBJ databases">
        <title>The improved chromosome-level genome for the pearl oyster Pinctada fucata martensii using PacBio sequencing and Hi-C.</title>
        <authorList>
            <person name="Zheng Z."/>
        </authorList>
    </citation>
    <scope>NUCLEOTIDE SEQUENCE</scope>
    <source>
        <strain evidence="7">ZZ-2019</strain>
        <tissue evidence="7">Adductor muscle</tissue>
    </source>
</reference>
<keyword evidence="4" id="KW-0479">Metal-binding</keyword>
<dbReference type="GO" id="GO:0005525">
    <property type="term" value="F:GTP binding"/>
    <property type="evidence" value="ECO:0007669"/>
    <property type="project" value="UniProtKB-KW"/>
</dbReference>
<feature type="region of interest" description="Disordered" evidence="5">
    <location>
        <begin position="597"/>
        <end position="655"/>
    </location>
</feature>
<dbReference type="GO" id="GO:0004842">
    <property type="term" value="F:ubiquitin-protein transferase activity"/>
    <property type="evidence" value="ECO:0007669"/>
    <property type="project" value="InterPro"/>
</dbReference>
<dbReference type="GO" id="GO:0003924">
    <property type="term" value="F:GTPase activity"/>
    <property type="evidence" value="ECO:0007669"/>
    <property type="project" value="InterPro"/>
</dbReference>
<dbReference type="InterPro" id="IPR036465">
    <property type="entry name" value="vWFA_dom_sf"/>
</dbReference>
<dbReference type="Pfam" id="PF06701">
    <property type="entry name" value="MIB_HERC2"/>
    <property type="match status" value="1"/>
</dbReference>
<dbReference type="SUPFAM" id="SSF159034">
    <property type="entry name" value="Mib/herc2 domain-like"/>
    <property type="match status" value="2"/>
</dbReference>
<dbReference type="GO" id="GO:0046872">
    <property type="term" value="F:metal ion binding"/>
    <property type="evidence" value="ECO:0007669"/>
    <property type="project" value="UniProtKB-KW"/>
</dbReference>
<dbReference type="GO" id="GO:0016567">
    <property type="term" value="P:protein ubiquitination"/>
    <property type="evidence" value="ECO:0007669"/>
    <property type="project" value="InterPro"/>
</dbReference>
<feature type="binding site" evidence="3">
    <location>
        <begin position="1355"/>
        <end position="1358"/>
    </location>
    <ligand>
        <name>GTP</name>
        <dbReference type="ChEBI" id="CHEBI:37565"/>
    </ligand>
</feature>
<evidence type="ECO:0000256" key="1">
    <source>
        <dbReference type="ARBA" id="ARBA00022741"/>
    </source>
</evidence>
<dbReference type="SMART" id="SM00177">
    <property type="entry name" value="ARF"/>
    <property type="match status" value="1"/>
</dbReference>
<feature type="binding site" evidence="3">
    <location>
        <position position="1298"/>
    </location>
    <ligand>
        <name>GTP</name>
        <dbReference type="ChEBI" id="CHEBI:37565"/>
    </ligand>
</feature>
<dbReference type="PROSITE" id="PS51416">
    <property type="entry name" value="MIB_HERC2"/>
    <property type="match status" value="2"/>
</dbReference>
<feature type="compositionally biased region" description="Basic and acidic residues" evidence="5">
    <location>
        <begin position="965"/>
        <end position="980"/>
    </location>
</feature>
<dbReference type="InterPro" id="IPR027417">
    <property type="entry name" value="P-loop_NTPase"/>
</dbReference>
<dbReference type="InterPro" id="IPR010606">
    <property type="entry name" value="Mib_Herc2"/>
</dbReference>
<dbReference type="SUPFAM" id="SSF117839">
    <property type="entry name" value="WWE domain"/>
    <property type="match status" value="1"/>
</dbReference>
<keyword evidence="4" id="KW-0460">Magnesium</keyword>
<dbReference type="EMBL" id="VSWD01000007">
    <property type="protein sequence ID" value="KAK3097809.1"/>
    <property type="molecule type" value="Genomic_DNA"/>
</dbReference>
<feature type="compositionally biased region" description="Basic and acidic residues" evidence="5">
    <location>
        <begin position="315"/>
        <end position="352"/>
    </location>
</feature>
<evidence type="ECO:0000256" key="5">
    <source>
        <dbReference type="SAM" id="MobiDB-lite"/>
    </source>
</evidence>
<dbReference type="InterPro" id="IPR036860">
    <property type="entry name" value="SH2_dom_sf"/>
</dbReference>
<feature type="compositionally biased region" description="Polar residues" evidence="5">
    <location>
        <begin position="1066"/>
        <end position="1077"/>
    </location>
</feature>
<feature type="binding site" evidence="4">
    <location>
        <position position="1259"/>
    </location>
    <ligand>
        <name>Mg(2+)</name>
        <dbReference type="ChEBI" id="CHEBI:18420"/>
    </ligand>
</feature>
<protein>
    <recommendedName>
        <fullName evidence="6">MIB/HERC2 domain-containing protein</fullName>
    </recommendedName>
</protein>
<dbReference type="PANTHER" id="PTHR46693">
    <property type="entry name" value="ADP-RIBOSYLATION FACTOR-LIKE PROTEIN 15"/>
    <property type="match status" value="1"/>
</dbReference>
<dbReference type="PROSITE" id="PS51417">
    <property type="entry name" value="ARF"/>
    <property type="match status" value="1"/>
</dbReference>
<dbReference type="SUPFAM" id="SSF53300">
    <property type="entry name" value="vWA-like"/>
    <property type="match status" value="1"/>
</dbReference>
<feature type="compositionally biased region" description="Polar residues" evidence="5">
    <location>
        <begin position="639"/>
        <end position="651"/>
    </location>
</feature>
<evidence type="ECO:0000256" key="4">
    <source>
        <dbReference type="PIRSR" id="PIRSR606689-2"/>
    </source>
</evidence>
<gene>
    <name evidence="7" type="ORF">FSP39_013395</name>
</gene>
<feature type="compositionally biased region" description="Polar residues" evidence="5">
    <location>
        <begin position="1149"/>
        <end position="1159"/>
    </location>
</feature>
<comment type="caution">
    <text evidence="7">The sequence shown here is derived from an EMBL/GenBank/DDBJ whole genome shotgun (WGS) entry which is preliminary data.</text>
</comment>
<feature type="region of interest" description="Disordered" evidence="5">
    <location>
        <begin position="783"/>
        <end position="1187"/>
    </location>
</feature>
<feature type="binding site" evidence="3">
    <location>
        <begin position="1252"/>
        <end position="1259"/>
    </location>
    <ligand>
        <name>GTP</name>
        <dbReference type="ChEBI" id="CHEBI:37565"/>
    </ligand>
</feature>
<dbReference type="InterPro" id="IPR037252">
    <property type="entry name" value="Mib_Herc2_sf"/>
</dbReference>
<feature type="domain" description="MIB/HERC2" evidence="6">
    <location>
        <begin position="690"/>
        <end position="764"/>
    </location>
</feature>
<dbReference type="InterPro" id="IPR006689">
    <property type="entry name" value="Small_GTPase_ARF/SAR"/>
</dbReference>
<dbReference type="InterPro" id="IPR037197">
    <property type="entry name" value="WWE_dom_sf"/>
</dbReference>
<dbReference type="PRINTS" id="PR00328">
    <property type="entry name" value="SAR1GTPBP"/>
</dbReference>
<evidence type="ECO:0000313" key="7">
    <source>
        <dbReference type="EMBL" id="KAK3097809.1"/>
    </source>
</evidence>
<keyword evidence="8" id="KW-1185">Reference proteome</keyword>
<accession>A0AA88YAS5</accession>
<dbReference type="SUPFAM" id="SSF52540">
    <property type="entry name" value="P-loop containing nucleoside triphosphate hydrolases"/>
    <property type="match status" value="1"/>
</dbReference>
<feature type="compositionally biased region" description="Polar residues" evidence="5">
    <location>
        <begin position="112"/>
        <end position="133"/>
    </location>
</feature>
<feature type="region of interest" description="Disordered" evidence="5">
    <location>
        <begin position="251"/>
        <end position="353"/>
    </location>
</feature>
<dbReference type="Gene3D" id="2.30.30.40">
    <property type="entry name" value="SH3 Domains"/>
    <property type="match status" value="2"/>
</dbReference>
<feature type="compositionally biased region" description="Polar residues" evidence="5">
    <location>
        <begin position="982"/>
        <end position="992"/>
    </location>
</feature>
<feature type="compositionally biased region" description="Basic and acidic residues" evidence="5">
    <location>
        <begin position="899"/>
        <end position="943"/>
    </location>
</feature>
<feature type="compositionally biased region" description="Basic and acidic residues" evidence="5">
    <location>
        <begin position="93"/>
        <end position="102"/>
    </location>
</feature>
<dbReference type="Proteomes" id="UP001186944">
    <property type="component" value="Unassembled WGS sequence"/>
</dbReference>
<feature type="compositionally biased region" description="Basic and acidic residues" evidence="5">
    <location>
        <begin position="831"/>
        <end position="858"/>
    </location>
</feature>
<evidence type="ECO:0000313" key="8">
    <source>
        <dbReference type="Proteomes" id="UP001186944"/>
    </source>
</evidence>
<sequence length="1425" mass="158093">MRESSSQKAQGSYVISKLSKLRGQPPTVEHFEVERVDRGYRIKVENKHDPMSTLSEVMSFFMFTAGVETTVLMKSNHLTDFGLSDDGDTDPYNMKKIERVDPNQEPPVSVKPGNSSLEQAIQQVKLRPTSNVGATKEENKTAVKSPKASATSPVTKSSSQMEDKVLTPQQMGLRPTPKREPEKALPSASVTQQLEERSQQHVAQLNELEFALESLQTRSEKKDIAIAVLSDVVDKLTNQIDLLTNAAENRSQVSDIDCADPDSESTSPVSETPAQQDDENEVGLEETVVCTKREEEPKESQTRRQPKEAVNTTRSENRRNEDVVKRLSHTAEARRSISPENRHSRTEEKEWDSNIEWTLPDPVPVQEQPIKHVSLGHWIDIANEEIANGKAFSVGNGCGPCTVLCFDVSDSMKGDPFRHMIILGLRFVKERLRPGGPSPLMGAVALAFGCVRGTMKPHKTVPSRVIFFTDGLVTQSAITGGPDMFSRTENLAKLMEIDQECMAHQENILPQMRKEHIRIHFVPLGAAVINPHMLSVSKKTNGRIVRPKDIDRLTKHSQYAMMVTKLKEAKKTGKEFELPDDLTSDDMDELQELMRFDPSVTTDDSDESGSEQGDGQTANSENDPNMPPLGTRVRRGPDWNSNWDHQDSNGPGTVVSHTKKGWIWIMWDNGHRNQYPYGKNGNFGVIAVDEPRILEQNQLIEPGCLVTRGPDWRDNDKDGGAGSVGAVFRKHHDGSVGVRWPSGIMRRYKFGKGGFFEVKICDPYDPEVQAAVASGGKTKVSLKDPTLDDTVNEEDVKKKPTAHAQKNTSIDEMNKRNAMKQTIGETSGRNSTEENKQNVSNFDEKTQTVDKSVEEMNRRNTVQNKSPGKSSTSLVEEMNMRNANKGPPDGLDRDDTDIDGPKEDVELTDDGHAKELGGIKEVVIPEDKRGNDKSFHSDCKEEMDTTLDMTNKDVRTNENLTDQTQSDKHGSMHESRRDDSDGQNSEIRNVNENLLGAKPKVPSKGQVNMTDTIKDGQMRQDVHEVRTKMNGKTVKSEKERKKDNAMLATSLRTSSFDEPDEEEITNVFTPPQITQDHVTTESKNRTGTLSTMGNVPNISANSHLQKSSNLSNLKDNNTDDLDLDGGDHDLTFEHNSLPSPVASDDGSSRKMSMTSSGTQSVVEDLSSSFSSEASSHSREEDADGQQDDDVVWQRKGENGGWVNFSPDVSAKIERAYRRNPKTTTSYLENKKRRLCGFSPPAEKPNLNVLCLGLTKSGKSTLLAVLSGEGLDEVQPTVGFSIKALMFDDCILDVKELGGGENVRPYWDRYFSGSQGVVFVVNSAASEEEMTQANTELHKALADPELDGLPLLLLCNFSDVDGARSTSQVEEKLEVRLETGHRECVIASCSTKDKDSIKSAFLKYNKILMANRAKSKEAKDGEFDSV</sequence>
<dbReference type="SMART" id="SM00178">
    <property type="entry name" value="SAR"/>
    <property type="match status" value="1"/>
</dbReference>
<feature type="compositionally biased region" description="Low complexity" evidence="5">
    <location>
        <begin position="1160"/>
        <end position="1174"/>
    </location>
</feature>
<dbReference type="PANTHER" id="PTHR46693:SF1">
    <property type="entry name" value="ADP-RIBOSYLATION FACTOR-LIKE PROTEIN 15"/>
    <property type="match status" value="1"/>
</dbReference>
<evidence type="ECO:0000256" key="2">
    <source>
        <dbReference type="ARBA" id="ARBA00023134"/>
    </source>
</evidence>
<dbReference type="Pfam" id="PF00025">
    <property type="entry name" value="Arf"/>
    <property type="match status" value="1"/>
</dbReference>
<feature type="compositionally biased region" description="Polar residues" evidence="5">
    <location>
        <begin position="859"/>
        <end position="874"/>
    </location>
</feature>
<feature type="binding site" evidence="4">
    <location>
        <position position="1276"/>
    </location>
    <ligand>
        <name>Mg(2+)</name>
        <dbReference type="ChEBI" id="CHEBI:18420"/>
    </ligand>
</feature>
<feature type="compositionally biased region" description="Basic and acidic residues" evidence="5">
    <location>
        <begin position="1034"/>
        <end position="1044"/>
    </location>
</feature>